<keyword evidence="1" id="KW-0732">Signal</keyword>
<name>A0A9X6RLC5_HYPEX</name>
<evidence type="ECO:0000313" key="3">
    <source>
        <dbReference type="Proteomes" id="UP000192578"/>
    </source>
</evidence>
<dbReference type="Proteomes" id="UP000192578">
    <property type="component" value="Unassembled WGS sequence"/>
</dbReference>
<accession>A0A9X6RLC5</accession>
<keyword evidence="3" id="KW-1185">Reference proteome</keyword>
<evidence type="ECO:0000313" key="2">
    <source>
        <dbReference type="EMBL" id="OWA52218.1"/>
    </source>
</evidence>
<proteinExistence type="predicted"/>
<gene>
    <name evidence="2" type="ORF">BV898_16676</name>
</gene>
<reference evidence="3" key="1">
    <citation type="submission" date="2017-01" db="EMBL/GenBank/DDBJ databases">
        <title>Comparative genomics of anhydrobiosis in the tardigrade Hypsibius dujardini.</title>
        <authorList>
            <person name="Yoshida Y."/>
            <person name="Koutsovoulos G."/>
            <person name="Laetsch D."/>
            <person name="Stevens L."/>
            <person name="Kumar S."/>
            <person name="Horikawa D."/>
            <person name="Ishino K."/>
            <person name="Komine S."/>
            <person name="Tomita M."/>
            <person name="Blaxter M."/>
            <person name="Arakawa K."/>
        </authorList>
    </citation>
    <scope>NUCLEOTIDE SEQUENCE [LARGE SCALE GENOMIC DNA]</scope>
    <source>
        <strain evidence="3">Z151</strain>
    </source>
</reference>
<dbReference type="SUPFAM" id="SSF53756">
    <property type="entry name" value="UDP-Glycosyltransferase/glycogen phosphorylase"/>
    <property type="match status" value="1"/>
</dbReference>
<organism evidence="2 3">
    <name type="scientific">Hypsibius exemplaris</name>
    <name type="common">Freshwater tardigrade</name>
    <dbReference type="NCBI Taxonomy" id="2072580"/>
    <lineage>
        <taxon>Eukaryota</taxon>
        <taxon>Metazoa</taxon>
        <taxon>Ecdysozoa</taxon>
        <taxon>Tardigrada</taxon>
        <taxon>Eutardigrada</taxon>
        <taxon>Parachela</taxon>
        <taxon>Hypsibioidea</taxon>
        <taxon>Hypsibiidae</taxon>
        <taxon>Hypsibius</taxon>
    </lineage>
</organism>
<dbReference type="AlphaFoldDB" id="A0A9X6RLC5"/>
<feature type="chain" id="PRO_5040955591" evidence="1">
    <location>
        <begin position="17"/>
        <end position="74"/>
    </location>
</feature>
<dbReference type="Gene3D" id="3.40.50.2000">
    <property type="entry name" value="Glycogen Phosphorylase B"/>
    <property type="match status" value="1"/>
</dbReference>
<sequence>MPMHILLASAPLMGHAIPLLHLGLKLTHFHNVTFAVSQPVLTGLQNEAKNCRHGQYGPIKFVEVTSEEAIHGAN</sequence>
<evidence type="ECO:0000256" key="1">
    <source>
        <dbReference type="SAM" id="SignalP"/>
    </source>
</evidence>
<protein>
    <submittedName>
        <fullName evidence="2">Uncharacterized protein</fullName>
    </submittedName>
</protein>
<dbReference type="EMBL" id="MTYJ01000257">
    <property type="protein sequence ID" value="OWA52218.1"/>
    <property type="molecule type" value="Genomic_DNA"/>
</dbReference>
<comment type="caution">
    <text evidence="2">The sequence shown here is derived from an EMBL/GenBank/DDBJ whole genome shotgun (WGS) entry which is preliminary data.</text>
</comment>
<feature type="signal peptide" evidence="1">
    <location>
        <begin position="1"/>
        <end position="16"/>
    </location>
</feature>